<feature type="transmembrane region" description="Helical" evidence="9">
    <location>
        <begin position="431"/>
        <end position="451"/>
    </location>
</feature>
<evidence type="ECO:0000256" key="1">
    <source>
        <dbReference type="ARBA" id="ARBA00004429"/>
    </source>
</evidence>
<dbReference type="Gene3D" id="3.30.70.1430">
    <property type="entry name" value="Multidrug efflux transporter AcrB pore domain"/>
    <property type="match status" value="2"/>
</dbReference>
<dbReference type="EMBL" id="BKAJ01000119">
    <property type="protein sequence ID" value="GEP59120.1"/>
    <property type="molecule type" value="Genomic_DNA"/>
</dbReference>
<evidence type="ECO:0000256" key="3">
    <source>
        <dbReference type="ARBA" id="ARBA00022475"/>
    </source>
</evidence>
<feature type="transmembrane region" description="Helical" evidence="9">
    <location>
        <begin position="529"/>
        <end position="547"/>
    </location>
</feature>
<comment type="subcellular location">
    <subcellularLocation>
        <location evidence="1">Cell inner membrane</location>
        <topology evidence="1">Multi-pass membrane protein</topology>
    </subcellularLocation>
</comment>
<reference evidence="10 11" key="1">
    <citation type="submission" date="2019-07" db="EMBL/GenBank/DDBJ databases">
        <title>Whole genome shotgun sequence of Reyranella soli NBRC 108950.</title>
        <authorList>
            <person name="Hosoyama A."/>
            <person name="Uohara A."/>
            <person name="Ohji S."/>
            <person name="Ichikawa N."/>
        </authorList>
    </citation>
    <scope>NUCLEOTIDE SEQUENCE [LARGE SCALE GENOMIC DNA]</scope>
    <source>
        <strain evidence="10 11">NBRC 108950</strain>
    </source>
</reference>
<evidence type="ECO:0000256" key="6">
    <source>
        <dbReference type="ARBA" id="ARBA00022989"/>
    </source>
</evidence>
<keyword evidence="3" id="KW-1003">Cell membrane</keyword>
<keyword evidence="6 9" id="KW-1133">Transmembrane helix</keyword>
<dbReference type="GO" id="GO:0005886">
    <property type="term" value="C:plasma membrane"/>
    <property type="evidence" value="ECO:0007669"/>
    <property type="project" value="UniProtKB-SubCell"/>
</dbReference>
<feature type="transmembrane region" description="Helical" evidence="9">
    <location>
        <begin position="911"/>
        <end position="929"/>
    </location>
</feature>
<dbReference type="PRINTS" id="PR00702">
    <property type="entry name" value="ACRIFLAVINRP"/>
</dbReference>
<dbReference type="SUPFAM" id="SSF82714">
    <property type="entry name" value="Multidrug efflux transporter AcrB TolC docking domain, DN and DC subdomains"/>
    <property type="match status" value="2"/>
</dbReference>
<dbReference type="FunFam" id="1.20.1640.10:FF:000001">
    <property type="entry name" value="Efflux pump membrane transporter"/>
    <property type="match status" value="1"/>
</dbReference>
<feature type="region of interest" description="Disordered" evidence="8">
    <location>
        <begin position="1077"/>
        <end position="1096"/>
    </location>
</feature>
<keyword evidence="4" id="KW-0997">Cell inner membrane</keyword>
<evidence type="ECO:0000256" key="8">
    <source>
        <dbReference type="SAM" id="MobiDB-lite"/>
    </source>
</evidence>
<keyword evidence="7 9" id="KW-0472">Membrane</keyword>
<dbReference type="AlphaFoldDB" id="A0A512NJJ3"/>
<evidence type="ECO:0000313" key="11">
    <source>
        <dbReference type="Proteomes" id="UP000321058"/>
    </source>
</evidence>
<protein>
    <submittedName>
        <fullName evidence="10">Transport system membrane protein</fullName>
    </submittedName>
</protein>
<comment type="caution">
    <text evidence="10">The sequence shown here is derived from an EMBL/GenBank/DDBJ whole genome shotgun (WGS) entry which is preliminary data.</text>
</comment>
<dbReference type="Gene3D" id="3.30.2090.10">
    <property type="entry name" value="Multidrug efflux transporter AcrB TolC docking domain, DN and DC subdomains"/>
    <property type="match status" value="2"/>
</dbReference>
<feature type="transmembrane region" description="Helical" evidence="9">
    <location>
        <begin position="387"/>
        <end position="411"/>
    </location>
</feature>
<dbReference type="InterPro" id="IPR027463">
    <property type="entry name" value="AcrB_DN_DC_subdom"/>
</dbReference>
<feature type="transmembrane region" description="Helical" evidence="9">
    <location>
        <begin position="1012"/>
        <end position="1030"/>
    </location>
</feature>
<dbReference type="SUPFAM" id="SSF82866">
    <property type="entry name" value="Multidrug efflux transporter AcrB transmembrane domain"/>
    <property type="match status" value="2"/>
</dbReference>
<evidence type="ECO:0000256" key="2">
    <source>
        <dbReference type="ARBA" id="ARBA00022448"/>
    </source>
</evidence>
<dbReference type="SUPFAM" id="SSF82693">
    <property type="entry name" value="Multidrug efflux transporter AcrB pore domain, PN1, PN2, PC1 and PC2 subdomains"/>
    <property type="match status" value="4"/>
</dbReference>
<dbReference type="RefSeq" id="WP_147154479.1">
    <property type="nucleotide sequence ID" value="NZ_BKAJ01000119.1"/>
</dbReference>
<dbReference type="FunFam" id="3.30.70.1430:FF:000001">
    <property type="entry name" value="Efflux pump membrane transporter"/>
    <property type="match status" value="1"/>
</dbReference>
<feature type="transmembrane region" description="Helical" evidence="9">
    <location>
        <begin position="12"/>
        <end position="30"/>
    </location>
</feature>
<feature type="transmembrane region" description="Helical" evidence="9">
    <location>
        <begin position="359"/>
        <end position="380"/>
    </location>
</feature>
<dbReference type="Proteomes" id="UP000321058">
    <property type="component" value="Unassembled WGS sequence"/>
</dbReference>
<sequence>MNLSAPFIARPVATTLLTIGIALAGLVAFLKLPVSPLPKVDFPTIQVSASLPGASPETVATSLTTPLERALGAIAGVTEITSMSTVGNSRITLQFDLSRSIDGAARDVQAAINAARMEMPSDLPSNPQYRKINPADAPAVVLAVTSDTLGQGRLFDAASNILQQKLSQVTGVGQVVLGGSSLPAVRVEINPTALNKYQIGLESVRAALAAANANSPKGALEDGERRFQIYSNDQATTAAEYRPLIIAWRNGAPVRLSEVAEVIDATENIRNEGQANGKRSVLVIIYLQPNANVIETVDEVRGLLPELQAALPNDVDLQVVSDRTVTIRGSLKEVEHALLISIILVVLVTFAFLRSARAGFVAAVAVPVSLIATFGGMYLLDYSINNLSLMAMAIAAGFVVDDAIIVLENVSRHIEAGMGRIDAALQGAREVGFTVVSMSVSLIAVFIPILLMQGIVGRLFREFAVTLSLAIVISMVVSLTTTPMMCAYVLRPHDTTRPPGRFFRWSERGFAALQRWYGGSLRFVLRHPLATMLVFLATVILNIDLYVTIPKGFFPQQDTGRIVGGIRADQSISFQAMRRKFRQFMEIVRQDPAIESVAGFTGGFSTNSGFVFATLKPLNERKISADQVIARLRPKLSQVPGANLFMAAVQDIRVGGRQSNAQYQFTLQADSLPDLYTWAPKLTEALRQDQSVITDVDSDQQQRGLQVNLTIDRDAAARLGVSTRSISSTLYDAFGQRQVSTIYNALNQYHVVMEVAPEYWENPERLKDIYVSTTGGAISGAQATGAIVATTPLAAGAVDPTAAVRNQRTNAIAVSGRGSASTGAAVSTTAETMIPLSQLVKYEFGTTPLAVNHQGLFVASTISFNLVPGKTLSDAVAYVNATMHEIGMPATIHGSFQGTARAFQQNLSSQLLLVLAALAAVYIVLGILYESYIHPITILSTLPSAGIGALLALKITNVEFSLIAMIGVLLLIGIVKKNAIMMIDVALDRERSEGLDPAEAIHQAAVLRFRPILMTTMAAILGALPLAIGFGDGAELRQPLGISIIGGLFVSQILTLYTTPVIYLYLDRFRRRDRDRPSRVARALGSHGGTPGPATA</sequence>
<dbReference type="InterPro" id="IPR001036">
    <property type="entry name" value="Acrflvin-R"/>
</dbReference>
<keyword evidence="11" id="KW-1185">Reference proteome</keyword>
<evidence type="ECO:0000256" key="7">
    <source>
        <dbReference type="ARBA" id="ARBA00023136"/>
    </source>
</evidence>
<dbReference type="OrthoDB" id="9806532at2"/>
<accession>A0A512NJJ3</accession>
<dbReference type="PANTHER" id="PTHR32063">
    <property type="match status" value="1"/>
</dbReference>
<feature type="transmembrane region" description="Helical" evidence="9">
    <location>
        <begin position="949"/>
        <end position="972"/>
    </location>
</feature>
<dbReference type="Gene3D" id="1.20.1640.10">
    <property type="entry name" value="Multidrug efflux transporter AcrB transmembrane domain"/>
    <property type="match status" value="2"/>
</dbReference>
<evidence type="ECO:0000256" key="4">
    <source>
        <dbReference type="ARBA" id="ARBA00022519"/>
    </source>
</evidence>
<evidence type="ECO:0000256" key="9">
    <source>
        <dbReference type="SAM" id="Phobius"/>
    </source>
</evidence>
<feature type="compositionally biased region" description="Gly residues" evidence="8">
    <location>
        <begin position="1086"/>
        <end position="1096"/>
    </location>
</feature>
<dbReference type="GO" id="GO:0042910">
    <property type="term" value="F:xenobiotic transmembrane transporter activity"/>
    <property type="evidence" value="ECO:0007669"/>
    <property type="project" value="TreeGrafter"/>
</dbReference>
<evidence type="ECO:0000313" key="10">
    <source>
        <dbReference type="EMBL" id="GEP59120.1"/>
    </source>
</evidence>
<evidence type="ECO:0000256" key="5">
    <source>
        <dbReference type="ARBA" id="ARBA00022692"/>
    </source>
</evidence>
<keyword evidence="2" id="KW-0813">Transport</keyword>
<keyword evidence="5 9" id="KW-0812">Transmembrane</keyword>
<dbReference type="Pfam" id="PF00873">
    <property type="entry name" value="ACR_tran"/>
    <property type="match status" value="2"/>
</dbReference>
<organism evidence="10 11">
    <name type="scientific">Reyranella soli</name>
    <dbReference type="NCBI Taxonomy" id="1230389"/>
    <lineage>
        <taxon>Bacteria</taxon>
        <taxon>Pseudomonadati</taxon>
        <taxon>Pseudomonadota</taxon>
        <taxon>Alphaproteobacteria</taxon>
        <taxon>Hyphomicrobiales</taxon>
        <taxon>Reyranellaceae</taxon>
        <taxon>Reyranella</taxon>
    </lineage>
</organism>
<feature type="transmembrane region" description="Helical" evidence="9">
    <location>
        <begin position="1042"/>
        <end position="1066"/>
    </location>
</feature>
<name>A0A512NJJ3_9HYPH</name>
<gene>
    <name evidence="10" type="ORF">RSO01_62860</name>
</gene>
<feature type="transmembrane region" description="Helical" evidence="9">
    <location>
        <begin position="337"/>
        <end position="353"/>
    </location>
</feature>
<feature type="transmembrane region" description="Helical" evidence="9">
    <location>
        <begin position="463"/>
        <end position="490"/>
    </location>
</feature>
<dbReference type="PANTHER" id="PTHR32063:SF34">
    <property type="entry name" value="MULTIDRUG RESISTANCE PROTEIN MDTC"/>
    <property type="match status" value="1"/>
</dbReference>
<proteinExistence type="predicted"/>